<sequence length="399" mass="43680">MLRLVPQLALIALLTVVQACSRPPVVLPNDAYIWQRQWTPALVSAVQSNADIITHWRVLAAQADANGQWQITAPDWAVLTGAGRPVIAVVRIDGQLAHFDEKLLSQQVASVMQTWRASGIPLAGIEIDHDCATARLPAYAHWLATLRTTLHGNERLSITALPTWLNSAALDSLLGQVDEAVLQVHAVQNPRVGLFDPKAACTWLDAFAAHMHNPWRVALPAYGSRVAWDRDARVVSIESERSMLVTGMEAHELMADPQNLQDFTRQLSADPPKGLAGIVWFRLPTEQDTRAWSPSTWRAVLTNSPIDPVISAQLRGTGDVQLFDLVLTNTGVGDGLPPTTVKVSGRCAAADGINGYFMERTADGLLFQAREPGLLRPGRQRPIGWLRCEQGKESLHVES</sequence>
<name>A0A7D5GYB9_9PSED</name>
<evidence type="ECO:0000256" key="1">
    <source>
        <dbReference type="SAM" id="SignalP"/>
    </source>
</evidence>
<reference evidence="2 3" key="1">
    <citation type="submission" date="2020-06" db="EMBL/GenBank/DDBJ databases">
        <title>Pseudomonas eucalypticola sp. nov., an endophyte of Eucalyptus dunnii leaves with biocontrol ability of eucalyptus leaf blight.</title>
        <authorList>
            <person name="Liu Y."/>
            <person name="Song Z."/>
            <person name="Zeng H."/>
            <person name="Lu M."/>
            <person name="Wang X."/>
            <person name="Lian X."/>
            <person name="Zhang Q."/>
        </authorList>
    </citation>
    <scope>NUCLEOTIDE SEQUENCE [LARGE SCALE GENOMIC DNA]</scope>
    <source>
        <strain evidence="2 3">NP-1</strain>
    </source>
</reference>
<dbReference type="Proteomes" id="UP000509568">
    <property type="component" value="Chromosome"/>
</dbReference>
<proteinExistence type="predicted"/>
<evidence type="ECO:0000313" key="3">
    <source>
        <dbReference type="Proteomes" id="UP000509568"/>
    </source>
</evidence>
<gene>
    <name evidence="2" type="ORF">HWQ56_00915</name>
</gene>
<dbReference type="RefSeq" id="WP_176569577.1">
    <property type="nucleotide sequence ID" value="NZ_CP056030.1"/>
</dbReference>
<dbReference type="PROSITE" id="PS51257">
    <property type="entry name" value="PROKAR_LIPOPROTEIN"/>
    <property type="match status" value="1"/>
</dbReference>
<dbReference type="KEGG" id="pez:HWQ56_00915"/>
<evidence type="ECO:0000313" key="2">
    <source>
        <dbReference type="EMBL" id="QKZ02427.1"/>
    </source>
</evidence>
<feature type="chain" id="PRO_5028982325" evidence="1">
    <location>
        <begin position="20"/>
        <end position="399"/>
    </location>
</feature>
<organism evidence="2 3">
    <name type="scientific">Pseudomonas eucalypticola</name>
    <dbReference type="NCBI Taxonomy" id="2599595"/>
    <lineage>
        <taxon>Bacteria</taxon>
        <taxon>Pseudomonadati</taxon>
        <taxon>Pseudomonadota</taxon>
        <taxon>Gammaproteobacteria</taxon>
        <taxon>Pseudomonadales</taxon>
        <taxon>Pseudomonadaceae</taxon>
        <taxon>Pseudomonas</taxon>
    </lineage>
</organism>
<accession>A0A7D5GYB9</accession>
<dbReference type="Pfam" id="PF11340">
    <property type="entry name" value="DUF3142"/>
    <property type="match status" value="1"/>
</dbReference>
<keyword evidence="3" id="KW-1185">Reference proteome</keyword>
<feature type="signal peptide" evidence="1">
    <location>
        <begin position="1"/>
        <end position="19"/>
    </location>
</feature>
<dbReference type="InterPro" id="IPR021488">
    <property type="entry name" value="DUF3142"/>
</dbReference>
<protein>
    <submittedName>
        <fullName evidence="2">DUF3142 domain-containing protein</fullName>
    </submittedName>
</protein>
<keyword evidence="1" id="KW-0732">Signal</keyword>
<dbReference type="EMBL" id="CP056030">
    <property type="protein sequence ID" value="QKZ02427.1"/>
    <property type="molecule type" value="Genomic_DNA"/>
</dbReference>
<dbReference type="AlphaFoldDB" id="A0A7D5GYB9"/>